<dbReference type="RefSeq" id="WP_042210504.1">
    <property type="nucleotide sequence ID" value="NZ_CP009285.1"/>
</dbReference>
<dbReference type="EMBL" id="CP009285">
    <property type="protein sequence ID" value="AIQ56164.1"/>
    <property type="molecule type" value="Genomic_DNA"/>
</dbReference>
<dbReference type="OrthoDB" id="1550853at2"/>
<proteinExistence type="predicted"/>
<gene>
    <name evidence="1" type="ORF">PBOR_03720</name>
</gene>
<name>A0A089MHT8_PAEBO</name>
<dbReference type="Proteomes" id="UP000029518">
    <property type="component" value="Chromosome"/>
</dbReference>
<accession>A0A089MHT8</accession>
<dbReference type="KEGG" id="pbd:PBOR_03720"/>
<organism evidence="1 2">
    <name type="scientific">Paenibacillus borealis</name>
    <dbReference type="NCBI Taxonomy" id="160799"/>
    <lineage>
        <taxon>Bacteria</taxon>
        <taxon>Bacillati</taxon>
        <taxon>Bacillota</taxon>
        <taxon>Bacilli</taxon>
        <taxon>Bacillales</taxon>
        <taxon>Paenibacillaceae</taxon>
        <taxon>Paenibacillus</taxon>
    </lineage>
</organism>
<protein>
    <submittedName>
        <fullName evidence="1">Uncharacterized protein</fullName>
    </submittedName>
</protein>
<keyword evidence="2" id="KW-1185">Reference proteome</keyword>
<dbReference type="AlphaFoldDB" id="A0A089MHT8"/>
<evidence type="ECO:0000313" key="1">
    <source>
        <dbReference type="EMBL" id="AIQ56164.1"/>
    </source>
</evidence>
<dbReference type="HOGENOM" id="CLU_142655_0_0_9"/>
<reference evidence="1" key="1">
    <citation type="submission" date="2014-08" db="EMBL/GenBank/DDBJ databases">
        <title>Comparative genomics of the Paenibacillus odorifer group.</title>
        <authorList>
            <person name="den Bakker H.C."/>
            <person name="Tsai Y.-C.Y.-C."/>
            <person name="Martin N."/>
            <person name="Korlach J."/>
            <person name="Wiedmann M."/>
        </authorList>
    </citation>
    <scope>NUCLEOTIDE SEQUENCE [LARGE SCALE GENOMIC DNA]</scope>
    <source>
        <strain evidence="1">DSM 13188</strain>
    </source>
</reference>
<sequence length="156" mass="17635">MDKWPPIEKIHEAYSAIADERVVLSEGTAKVASSNRAKEYTVTWRDGFYTSNDNASYWQGYAGYPMIAVLLLQEKLTLNRSVAAYFTGINWTELNAKYKSKFAKAVAEIMDGLKEEGVDCIAIDNEINAVYEQIKQLDIQTKRSSVKPPKSNDKEQ</sequence>
<evidence type="ECO:0000313" key="2">
    <source>
        <dbReference type="Proteomes" id="UP000029518"/>
    </source>
</evidence>